<accession>A0ABS7WWD2</accession>
<dbReference type="Gene3D" id="3.40.50.150">
    <property type="entry name" value="Vaccinia Virus protein VP39"/>
    <property type="match status" value="1"/>
</dbReference>
<keyword evidence="1" id="KW-0175">Coiled coil</keyword>
<protein>
    <submittedName>
        <fullName evidence="2">Class I SAM-dependent methyltransferase</fullName>
    </submittedName>
</protein>
<evidence type="ECO:0000313" key="2">
    <source>
        <dbReference type="EMBL" id="MBZ9566655.1"/>
    </source>
</evidence>
<feature type="coiled-coil region" evidence="1">
    <location>
        <begin position="270"/>
        <end position="325"/>
    </location>
</feature>
<dbReference type="InterPro" id="IPR029063">
    <property type="entry name" value="SAM-dependent_MTases_sf"/>
</dbReference>
<evidence type="ECO:0000256" key="1">
    <source>
        <dbReference type="SAM" id="Coils"/>
    </source>
</evidence>
<organism evidence="2 3">
    <name type="scientific">Modicisalibacter tunisiensis</name>
    <dbReference type="NCBI Taxonomy" id="390637"/>
    <lineage>
        <taxon>Bacteria</taxon>
        <taxon>Pseudomonadati</taxon>
        <taxon>Pseudomonadota</taxon>
        <taxon>Gammaproteobacteria</taxon>
        <taxon>Oceanospirillales</taxon>
        <taxon>Halomonadaceae</taxon>
        <taxon>Modicisalibacter</taxon>
    </lineage>
</organism>
<sequence>MTQPTLTECYKAHDGRVSDKWSLYLDEYERLFAPIRNKPIHLLEIGVQNGGSLEIWGEYFPQAQKIVGCDINPACAQLNYRKPTINVVIGDVNKDDTLAQVFKHAEQYDIVIDDGSHTSQDIIHTFCTLLPHVKQGGLFVAEDLHCSYWKKFNGGLYEPRAAMAFFKALADIPNFEHWGLEGHTRRRVLAPFGISEELTETLLTEIHSVEFINSMCVINRQPAEKNVLGLRCVAGELEEVASVKQVNGTSSPTPAQQFPAPNTGSLTSNLQEITETLQAKIAENEAQQELLKSKNKEIQELNHLREQMHEQLVRAEAQLALLKDLLLDDSVL</sequence>
<keyword evidence="3" id="KW-1185">Reference proteome</keyword>
<evidence type="ECO:0000313" key="3">
    <source>
        <dbReference type="Proteomes" id="UP001319883"/>
    </source>
</evidence>
<name>A0ABS7WWD2_9GAMM</name>
<dbReference type="SUPFAM" id="SSF53335">
    <property type="entry name" value="S-adenosyl-L-methionine-dependent methyltransferases"/>
    <property type="match status" value="1"/>
</dbReference>
<dbReference type="Pfam" id="PF13578">
    <property type="entry name" value="Methyltransf_24"/>
    <property type="match status" value="1"/>
</dbReference>
<reference evidence="2 3" key="1">
    <citation type="submission" date="2021-05" db="EMBL/GenBank/DDBJ databases">
        <title>Petroleum and Energy Research Collection (APPE): ex situ preservation of microbial diversity associated with the oil industry and exploitation of its biotechnological potential.</title>
        <authorList>
            <person name="Paixao C.T.M."/>
            <person name="Gomes M.B."/>
            <person name="Oliveira V.M."/>
        </authorList>
    </citation>
    <scope>NUCLEOTIDE SEQUENCE [LARGE SCALE GENOMIC DNA]</scope>
    <source>
        <strain evidence="2 3">LIT2</strain>
    </source>
</reference>
<dbReference type="RefSeq" id="WP_224420223.1">
    <property type="nucleotide sequence ID" value="NZ_JAGXFD010000001.1"/>
</dbReference>
<dbReference type="GO" id="GO:0032259">
    <property type="term" value="P:methylation"/>
    <property type="evidence" value="ECO:0007669"/>
    <property type="project" value="UniProtKB-KW"/>
</dbReference>
<keyword evidence="2" id="KW-0808">Transferase</keyword>
<gene>
    <name evidence="2" type="ORF">KGQ91_03005</name>
</gene>
<dbReference type="EMBL" id="JAGXFD010000001">
    <property type="protein sequence ID" value="MBZ9566655.1"/>
    <property type="molecule type" value="Genomic_DNA"/>
</dbReference>
<dbReference type="Proteomes" id="UP001319883">
    <property type="component" value="Unassembled WGS sequence"/>
</dbReference>
<dbReference type="GO" id="GO:0008168">
    <property type="term" value="F:methyltransferase activity"/>
    <property type="evidence" value="ECO:0007669"/>
    <property type="project" value="UniProtKB-KW"/>
</dbReference>
<proteinExistence type="predicted"/>
<keyword evidence="2" id="KW-0489">Methyltransferase</keyword>
<comment type="caution">
    <text evidence="2">The sequence shown here is derived from an EMBL/GenBank/DDBJ whole genome shotgun (WGS) entry which is preliminary data.</text>
</comment>